<dbReference type="InterPro" id="IPR057246">
    <property type="entry name" value="CARBOXYPEPT_ZN_1"/>
</dbReference>
<organism evidence="5">
    <name type="scientific">Timema poppense</name>
    <name type="common">Walking stick</name>
    <dbReference type="NCBI Taxonomy" id="170557"/>
    <lineage>
        <taxon>Eukaryota</taxon>
        <taxon>Metazoa</taxon>
        <taxon>Ecdysozoa</taxon>
        <taxon>Arthropoda</taxon>
        <taxon>Hexapoda</taxon>
        <taxon>Insecta</taxon>
        <taxon>Pterygota</taxon>
        <taxon>Neoptera</taxon>
        <taxon>Polyneoptera</taxon>
        <taxon>Phasmatodea</taxon>
        <taxon>Timematodea</taxon>
        <taxon>Timematoidea</taxon>
        <taxon>Timematidae</taxon>
        <taxon>Timema</taxon>
    </lineage>
</organism>
<feature type="domain" description="Peptidase M14" evidence="4">
    <location>
        <begin position="42"/>
        <end position="196"/>
    </location>
</feature>
<evidence type="ECO:0000256" key="1">
    <source>
        <dbReference type="ARBA" id="ARBA00005988"/>
    </source>
</evidence>
<dbReference type="GO" id="GO:0005615">
    <property type="term" value="C:extracellular space"/>
    <property type="evidence" value="ECO:0007669"/>
    <property type="project" value="TreeGrafter"/>
</dbReference>
<protein>
    <recommendedName>
        <fullName evidence="4">Peptidase M14 domain-containing protein</fullName>
    </recommendedName>
</protein>
<evidence type="ECO:0000259" key="4">
    <source>
        <dbReference type="PROSITE" id="PS52035"/>
    </source>
</evidence>
<dbReference type="Pfam" id="PF00246">
    <property type="entry name" value="Peptidase_M14"/>
    <property type="match status" value="1"/>
</dbReference>
<dbReference type="Gene3D" id="3.40.630.10">
    <property type="entry name" value="Zn peptidases"/>
    <property type="match status" value="1"/>
</dbReference>
<dbReference type="GO" id="GO:0016485">
    <property type="term" value="P:protein processing"/>
    <property type="evidence" value="ECO:0007669"/>
    <property type="project" value="TreeGrafter"/>
</dbReference>
<dbReference type="InterPro" id="IPR050753">
    <property type="entry name" value="Peptidase_M14_domain"/>
</dbReference>
<dbReference type="InterPro" id="IPR000834">
    <property type="entry name" value="Peptidase_M14"/>
</dbReference>
<dbReference type="PANTHER" id="PTHR11532:SF57">
    <property type="entry name" value="CARBOXYPEPTIDASE D, B"/>
    <property type="match status" value="1"/>
</dbReference>
<feature type="chain" id="PRO_5030906825" description="Peptidase M14 domain-containing protein" evidence="3">
    <location>
        <begin position="22"/>
        <end position="196"/>
    </location>
</feature>
<accession>A0A7R9H583</accession>
<sequence>MMGLNICLFIVYLMYITFCSSVSVNESINDIKINENFLSNQKYHHYQELADLFKNLVLRYPNLARLHSIGKSSENRDLLVLEISENVSNRKLAEPMMKFVANMHGDETVGRQLMVFLAQYLLQNYGTDNRVTTIVNSTDIFIMPSMNPDGFEESWYNNKSGKPPASSYIIQIYSKSIFLHYNKSGKPPASSYTVDA</sequence>
<evidence type="ECO:0000256" key="3">
    <source>
        <dbReference type="SAM" id="SignalP"/>
    </source>
</evidence>
<evidence type="ECO:0000256" key="2">
    <source>
        <dbReference type="PROSITE-ProRule" id="PRU01379"/>
    </source>
</evidence>
<dbReference type="AlphaFoldDB" id="A0A7R9H583"/>
<dbReference type="PRINTS" id="PR00765">
    <property type="entry name" value="CRBOXYPTASEA"/>
</dbReference>
<reference evidence="5" key="1">
    <citation type="submission" date="2020-11" db="EMBL/GenBank/DDBJ databases">
        <authorList>
            <person name="Tran Van P."/>
        </authorList>
    </citation>
    <scope>NUCLEOTIDE SEQUENCE</scope>
</reference>
<gene>
    <name evidence="5" type="ORF">TPSB3V08_LOCUS6290</name>
</gene>
<keyword evidence="3" id="KW-0732">Signal</keyword>
<dbReference type="SMART" id="SM00631">
    <property type="entry name" value="Zn_pept"/>
    <property type="match status" value="1"/>
</dbReference>
<dbReference type="PROSITE" id="PS00132">
    <property type="entry name" value="CARBOXYPEPT_ZN_1"/>
    <property type="match status" value="1"/>
</dbReference>
<name>A0A7R9H583_TIMPO</name>
<comment type="similarity">
    <text evidence="1 2">Belongs to the peptidase M14 family.</text>
</comment>
<dbReference type="SUPFAM" id="SSF53187">
    <property type="entry name" value="Zn-dependent exopeptidases"/>
    <property type="match status" value="1"/>
</dbReference>
<proteinExistence type="inferred from homology"/>
<dbReference type="GO" id="GO:0004181">
    <property type="term" value="F:metallocarboxypeptidase activity"/>
    <property type="evidence" value="ECO:0007669"/>
    <property type="project" value="InterPro"/>
</dbReference>
<evidence type="ECO:0000313" key="5">
    <source>
        <dbReference type="EMBL" id="CAD7408304.1"/>
    </source>
</evidence>
<dbReference type="PROSITE" id="PS52035">
    <property type="entry name" value="PEPTIDASE_M14"/>
    <property type="match status" value="1"/>
</dbReference>
<dbReference type="PANTHER" id="PTHR11532">
    <property type="entry name" value="PROTEASE M14 CARBOXYPEPTIDASE"/>
    <property type="match status" value="1"/>
</dbReference>
<dbReference type="GO" id="GO:0006518">
    <property type="term" value="P:peptide metabolic process"/>
    <property type="evidence" value="ECO:0007669"/>
    <property type="project" value="TreeGrafter"/>
</dbReference>
<feature type="signal peptide" evidence="3">
    <location>
        <begin position="1"/>
        <end position="21"/>
    </location>
</feature>
<comment type="caution">
    <text evidence="2">Lacks conserved residue(s) required for the propagation of feature annotation.</text>
</comment>
<dbReference type="GO" id="GO:0008270">
    <property type="term" value="F:zinc ion binding"/>
    <property type="evidence" value="ECO:0007669"/>
    <property type="project" value="InterPro"/>
</dbReference>
<dbReference type="EMBL" id="OD003638">
    <property type="protein sequence ID" value="CAD7408304.1"/>
    <property type="molecule type" value="Genomic_DNA"/>
</dbReference>